<feature type="region of interest" description="Disordered" evidence="4">
    <location>
        <begin position="167"/>
        <end position="188"/>
    </location>
</feature>
<evidence type="ECO:0000256" key="2">
    <source>
        <dbReference type="ARBA" id="ARBA00022801"/>
    </source>
</evidence>
<dbReference type="Pfam" id="PF07727">
    <property type="entry name" value="RVT_2"/>
    <property type="match status" value="1"/>
</dbReference>
<organism evidence="6">
    <name type="scientific">Tanacetum cinerariifolium</name>
    <name type="common">Dalmatian daisy</name>
    <name type="synonym">Chrysanthemum cinerariifolium</name>
    <dbReference type="NCBI Taxonomy" id="118510"/>
    <lineage>
        <taxon>Eukaryota</taxon>
        <taxon>Viridiplantae</taxon>
        <taxon>Streptophyta</taxon>
        <taxon>Embryophyta</taxon>
        <taxon>Tracheophyta</taxon>
        <taxon>Spermatophyta</taxon>
        <taxon>Magnoliopsida</taxon>
        <taxon>eudicotyledons</taxon>
        <taxon>Gunneridae</taxon>
        <taxon>Pentapetalae</taxon>
        <taxon>asterids</taxon>
        <taxon>campanulids</taxon>
        <taxon>Asterales</taxon>
        <taxon>Asteraceae</taxon>
        <taxon>Asteroideae</taxon>
        <taxon>Anthemideae</taxon>
        <taxon>Anthemidinae</taxon>
        <taxon>Tanacetum</taxon>
    </lineage>
</organism>
<dbReference type="InterPro" id="IPR013103">
    <property type="entry name" value="RVT_2"/>
</dbReference>
<accession>A0A699GKY8</accession>
<keyword evidence="2" id="KW-0378">Hydrolase</keyword>
<feature type="region of interest" description="Disordered" evidence="4">
    <location>
        <begin position="1091"/>
        <end position="1124"/>
    </location>
</feature>
<dbReference type="InterPro" id="IPR012337">
    <property type="entry name" value="RNaseH-like_sf"/>
</dbReference>
<dbReference type="InterPro" id="IPR036397">
    <property type="entry name" value="RNaseH_sf"/>
</dbReference>
<evidence type="ECO:0000313" key="6">
    <source>
        <dbReference type="EMBL" id="GEU30057.1"/>
    </source>
</evidence>
<feature type="coiled-coil region" evidence="3">
    <location>
        <begin position="245"/>
        <end position="322"/>
    </location>
</feature>
<dbReference type="GO" id="GO:0003676">
    <property type="term" value="F:nucleic acid binding"/>
    <property type="evidence" value="ECO:0007669"/>
    <property type="project" value="InterPro"/>
</dbReference>
<evidence type="ECO:0000259" key="5">
    <source>
        <dbReference type="PROSITE" id="PS50994"/>
    </source>
</evidence>
<comment type="caution">
    <text evidence="6">The sequence shown here is derived from an EMBL/GenBank/DDBJ whole genome shotgun (WGS) entry which is preliminary data.</text>
</comment>
<protein>
    <recommendedName>
        <fullName evidence="5">Integrase catalytic domain-containing protein</fullName>
    </recommendedName>
</protein>
<feature type="compositionally biased region" description="Polar residues" evidence="4">
    <location>
        <begin position="1094"/>
        <end position="1124"/>
    </location>
</feature>
<dbReference type="Pfam" id="PF00665">
    <property type="entry name" value="rve"/>
    <property type="match status" value="1"/>
</dbReference>
<dbReference type="InterPro" id="IPR039537">
    <property type="entry name" value="Retrotran_Ty1/copia-like"/>
</dbReference>
<reference evidence="6" key="1">
    <citation type="journal article" date="2019" name="Sci. Rep.">
        <title>Draft genome of Tanacetum cinerariifolium, the natural source of mosquito coil.</title>
        <authorList>
            <person name="Yamashiro T."/>
            <person name="Shiraishi A."/>
            <person name="Satake H."/>
            <person name="Nakayama K."/>
        </authorList>
    </citation>
    <scope>NUCLEOTIDE SEQUENCE</scope>
</reference>
<dbReference type="PANTHER" id="PTHR42648:SF18">
    <property type="entry name" value="RETROTRANSPOSON, UNCLASSIFIED-LIKE PROTEIN"/>
    <property type="match status" value="1"/>
</dbReference>
<evidence type="ECO:0000256" key="1">
    <source>
        <dbReference type="ARBA" id="ARBA00022723"/>
    </source>
</evidence>
<dbReference type="PANTHER" id="PTHR42648">
    <property type="entry name" value="TRANSPOSASE, PUTATIVE-RELATED"/>
    <property type="match status" value="1"/>
</dbReference>
<sequence>MPSFDSIIRAFASLGHDLGADNRPPMLEKDMYDSWKSRMELYMLNRQHGRMILESVESGPLLWPTIEENGVNTKFLNTLPPEWSKFVTDVKLVRDLHTTNVDQLHAYLGQHEYHANEVCGLVVPVFQKGDDPIDAINHMMSFLTAVVTSWYPATNNQLRISSNPHQQATINNGRGEGHMSKQCTKPKRKRDEEWFQDKIALMVNLSHYGSDNLAKNSSSHALQDDLILSVIEQLKTQVVNCTKINQDNKNINEILTAELERYKNQERILKEQNNVDKASASYEQSLEIEKLKHTLFEHLKEKESLEQNVTLLKNDFQKEESRNIDRELTLEKQKTDAIVIHDSEETLSLEDESRFKMLQKQNEPIMSEKKVITKPVDYAALNQLSKDFETRFIPQTELSAEQAFWSWYLMQSEEPNLSSSTTIVEVPKELPKVSMVNSSLKKLKFHLANFDMVVKERTTATTITEGTPKCLPPNGTGCRTNCVEKNKFQDKMKNVLKDNDRLLEQTISVDIVNIVVHDHVNSAYKTVNLPSCVIIGQLRHTQEETATLREIVKSERLLNPLNTSLDYACKYTKRIQELLVILQQTCPCINDLGTNLIAVTPKNNDKKIRFTEHIPLSRNTPAKTTSSTNIVSNTPVLFSTGVNLLFSASGSQPQGNTKNDRIQRAQSKAKKNKLEDQPRTIRPSLNKKKSDVDTKAISSVTSFKLNVNADLKCAMCNGCLFCDNHDSCVLTYINSVNASLKSKSVKKPENRKFWQPTGKMFTTVGHIWRPTGRTFTLVGNVCPLTRIATTAIVPLREPILIESNTDKRVVTLVYLRKSKAAKKKFPVSNPKINKSLKFLGTVKFGNDHVAKIIDGVDLLTGSRGNNLYTLSLQDMMASSPICLLSKVSKTKSWLWHRHLSHLNFGAINHLARQGLVRGLLKLKFEKDHLCSACAMGKSTKKSHKPKSEDTNQEKLYLLHMDICGPMRVESVNGKKYILVIVDDYSRFTRVKFLRSKDETSDFTIKFLKMIQVRLKVPVRRIRTDNRTEFVNQTLCEYYEEVGISHETSVARSPEQNGVDERRNRTLIEAARTIVDHQAPEVIAPNVEVIPPVQADSTGSPSSTNVDQDAPSPSKSHTTAETQSSVIPLNVEEDNLDIEVAHIGNDLLFGVPISEVTSAQSSSTVSPQTIEPKTYKEALTQSCWIDTMQEELNEFERLEVWELVPRLDKVMVITLKWIYKVKLEELGGILKNKAHLVARCYRQEEGIDFEESFAPVARLEEFFSRICRSQEHGSLSYGCEDRVFEWNGNDLLLKYGFESCDPVDTPMVEKSKLDEDKEGKAVNPSHYRGMIGTLLYLTTSRPDLQFVICMCARYQARPTEKHVHAVKRIFRYLCGTVHRGLWYPKDSSVALTAFANADHAGCQDTRHSTSGSVQFLGERLISWSSKRQKSAAISSTEAEYIALSGCCAQILWIYHYIKEQVENEVIELYFVNTEYQLADLFTKSLGRDRIEFLISKLGMRSFTPETLQQLMDEVDE</sequence>
<evidence type="ECO:0000256" key="4">
    <source>
        <dbReference type="SAM" id="MobiDB-lite"/>
    </source>
</evidence>
<name>A0A699GKY8_TANCI</name>
<dbReference type="GO" id="GO:0016787">
    <property type="term" value="F:hydrolase activity"/>
    <property type="evidence" value="ECO:0007669"/>
    <property type="project" value="UniProtKB-KW"/>
</dbReference>
<proteinExistence type="predicted"/>
<keyword evidence="3" id="KW-0175">Coiled coil</keyword>
<dbReference type="CDD" id="cd09272">
    <property type="entry name" value="RNase_HI_RT_Ty1"/>
    <property type="match status" value="1"/>
</dbReference>
<dbReference type="PROSITE" id="PS50994">
    <property type="entry name" value="INTEGRASE"/>
    <property type="match status" value="1"/>
</dbReference>
<dbReference type="InterPro" id="IPR025724">
    <property type="entry name" value="GAG-pre-integrase_dom"/>
</dbReference>
<keyword evidence="1" id="KW-0479">Metal-binding</keyword>
<dbReference type="GO" id="GO:0046872">
    <property type="term" value="F:metal ion binding"/>
    <property type="evidence" value="ECO:0007669"/>
    <property type="project" value="UniProtKB-KW"/>
</dbReference>
<dbReference type="SUPFAM" id="SSF53098">
    <property type="entry name" value="Ribonuclease H-like"/>
    <property type="match status" value="1"/>
</dbReference>
<dbReference type="EMBL" id="BKCJ010000123">
    <property type="protein sequence ID" value="GEU30057.1"/>
    <property type="molecule type" value="Genomic_DNA"/>
</dbReference>
<gene>
    <name evidence="6" type="ORF">Tci_002035</name>
</gene>
<dbReference type="Gene3D" id="3.30.420.10">
    <property type="entry name" value="Ribonuclease H-like superfamily/Ribonuclease H"/>
    <property type="match status" value="1"/>
</dbReference>
<feature type="domain" description="Integrase catalytic" evidence="5">
    <location>
        <begin position="941"/>
        <end position="1120"/>
    </location>
</feature>
<feature type="region of interest" description="Disordered" evidence="4">
    <location>
        <begin position="649"/>
        <end position="688"/>
    </location>
</feature>
<evidence type="ECO:0000256" key="3">
    <source>
        <dbReference type="SAM" id="Coils"/>
    </source>
</evidence>
<dbReference type="Pfam" id="PF13976">
    <property type="entry name" value="gag_pre-integrs"/>
    <property type="match status" value="1"/>
</dbReference>
<dbReference type="InterPro" id="IPR001584">
    <property type="entry name" value="Integrase_cat-core"/>
</dbReference>
<dbReference type="GO" id="GO:0015074">
    <property type="term" value="P:DNA integration"/>
    <property type="evidence" value="ECO:0007669"/>
    <property type="project" value="InterPro"/>
</dbReference>